<dbReference type="EMBL" id="JACHLC010000001">
    <property type="protein sequence ID" value="MBB6369672.1"/>
    <property type="molecule type" value="Genomic_DNA"/>
</dbReference>
<gene>
    <name evidence="2" type="ORF">HNP36_000725</name>
</gene>
<dbReference type="RefSeq" id="WP_184160322.1">
    <property type="nucleotide sequence ID" value="NZ_JACHLC010000001.1"/>
</dbReference>
<feature type="transmembrane region" description="Helical" evidence="1">
    <location>
        <begin position="48"/>
        <end position="68"/>
    </location>
</feature>
<reference evidence="2 3" key="1">
    <citation type="submission" date="2020-08" db="EMBL/GenBank/DDBJ databases">
        <title>Functional genomics of gut bacteria from endangered species of beetles.</title>
        <authorList>
            <person name="Carlos-Shanley C."/>
        </authorList>
    </citation>
    <scope>NUCLEOTIDE SEQUENCE [LARGE SCALE GENOMIC DNA]</scope>
    <source>
        <strain evidence="2 3">S00136</strain>
    </source>
</reference>
<evidence type="ECO:0008006" key="4">
    <source>
        <dbReference type="Google" id="ProtNLM"/>
    </source>
</evidence>
<comment type="caution">
    <text evidence="2">The sequence shown here is derived from an EMBL/GenBank/DDBJ whole genome shotgun (WGS) entry which is preliminary data.</text>
</comment>
<keyword evidence="1" id="KW-1133">Transmembrane helix</keyword>
<protein>
    <recommendedName>
        <fullName evidence="4">PH domain-containing protein</fullName>
    </recommendedName>
</protein>
<dbReference type="AlphaFoldDB" id="A0A841NCB3"/>
<name>A0A841NCB3_9FLAO</name>
<keyword evidence="3" id="KW-1185">Reference proteome</keyword>
<keyword evidence="1" id="KW-0812">Transmembrane</keyword>
<sequence length="154" mass="17497">MQELKNFKRTGNQYKLTSSNSFNIALCSIMMMLSVLGFVKIPESGFKWWMLVLTVLLILSVAASYCIIDMDAKEIRIRVGFIRGPGIIPISDLQGFTICKIRQLGILTINVSLIANYTKNGKEYEANIAQRIFTRPIQSILNDIEEILGNEYKR</sequence>
<accession>A0A841NCB3</accession>
<organism evidence="2 3">
    <name type="scientific">Chryseobacterium shigense</name>
    <dbReference type="NCBI Taxonomy" id="297244"/>
    <lineage>
        <taxon>Bacteria</taxon>
        <taxon>Pseudomonadati</taxon>
        <taxon>Bacteroidota</taxon>
        <taxon>Flavobacteriia</taxon>
        <taxon>Flavobacteriales</taxon>
        <taxon>Weeksellaceae</taxon>
        <taxon>Chryseobacterium group</taxon>
        <taxon>Chryseobacterium</taxon>
    </lineage>
</organism>
<evidence type="ECO:0000313" key="3">
    <source>
        <dbReference type="Proteomes" id="UP000589738"/>
    </source>
</evidence>
<proteinExistence type="predicted"/>
<evidence type="ECO:0000256" key="1">
    <source>
        <dbReference type="SAM" id="Phobius"/>
    </source>
</evidence>
<dbReference type="Proteomes" id="UP000589738">
    <property type="component" value="Unassembled WGS sequence"/>
</dbReference>
<evidence type="ECO:0000313" key="2">
    <source>
        <dbReference type="EMBL" id="MBB6369672.1"/>
    </source>
</evidence>
<feature type="transmembrane region" description="Helical" evidence="1">
    <location>
        <begin position="21"/>
        <end position="42"/>
    </location>
</feature>
<keyword evidence="1" id="KW-0472">Membrane</keyword>